<dbReference type="InterPro" id="IPR022742">
    <property type="entry name" value="Hydrolase_4"/>
</dbReference>
<dbReference type="GO" id="GO:0016787">
    <property type="term" value="F:hydrolase activity"/>
    <property type="evidence" value="ECO:0007669"/>
    <property type="project" value="UniProtKB-KW"/>
</dbReference>
<feature type="domain" description="Serine aminopeptidase S33" evidence="1">
    <location>
        <begin position="97"/>
        <end position="188"/>
    </location>
</feature>
<dbReference type="AlphaFoldDB" id="A0A6N7S731"/>
<dbReference type="Proteomes" id="UP000480929">
    <property type="component" value="Unassembled WGS sequence"/>
</dbReference>
<keyword evidence="2" id="KW-0378">Hydrolase</keyword>
<accession>A0A6N7S731</accession>
<dbReference type="Gene3D" id="3.40.50.1820">
    <property type="entry name" value="alpha/beta hydrolase"/>
    <property type="match status" value="1"/>
</dbReference>
<dbReference type="PANTHER" id="PTHR43358:SF4">
    <property type="entry name" value="ALPHA_BETA HYDROLASE FOLD-1 DOMAIN-CONTAINING PROTEIN"/>
    <property type="match status" value="1"/>
</dbReference>
<dbReference type="InterPro" id="IPR029058">
    <property type="entry name" value="AB_hydrolase_fold"/>
</dbReference>
<dbReference type="RefSeq" id="WP_154238717.1">
    <property type="nucleotide sequence ID" value="NZ_AP031450.1"/>
</dbReference>
<proteinExistence type="predicted"/>
<protein>
    <submittedName>
        <fullName evidence="2">Alpha/beta fold hydrolase</fullName>
    </submittedName>
</protein>
<keyword evidence="5" id="KW-1185">Reference proteome</keyword>
<name>A0A6N7S731_9FIRM</name>
<dbReference type="Pfam" id="PF12146">
    <property type="entry name" value="Hydrolase_4"/>
    <property type="match status" value="1"/>
</dbReference>
<reference evidence="4 5" key="1">
    <citation type="journal article" date="2019" name="Nat. Med.">
        <title>A library of human gut bacterial isolates paired with longitudinal multiomics data enables mechanistic microbiome research.</title>
        <authorList>
            <person name="Poyet M."/>
            <person name="Groussin M."/>
            <person name="Gibbons S.M."/>
            <person name="Avila-Pacheco J."/>
            <person name="Jiang X."/>
            <person name="Kearney S.M."/>
            <person name="Perrotta A.R."/>
            <person name="Berdy B."/>
            <person name="Zhao S."/>
            <person name="Lieberman T.D."/>
            <person name="Swanson P.K."/>
            <person name="Smith M."/>
            <person name="Roesemann S."/>
            <person name="Alexander J.E."/>
            <person name="Rich S.A."/>
            <person name="Livny J."/>
            <person name="Vlamakis H."/>
            <person name="Clish C."/>
            <person name="Bullock K."/>
            <person name="Deik A."/>
            <person name="Scott J."/>
            <person name="Pierce K.A."/>
            <person name="Xavier R.J."/>
            <person name="Alm E.J."/>
        </authorList>
    </citation>
    <scope>NUCLEOTIDE SEQUENCE [LARGE SCALE GENOMIC DNA]</scope>
    <source>
        <strain evidence="2 4">BIOML-A4</strain>
        <strain evidence="3 5">BIOML-A5</strain>
    </source>
</reference>
<dbReference type="OrthoDB" id="9776685at2"/>
<comment type="caution">
    <text evidence="2">The sequence shown here is derived from an EMBL/GenBank/DDBJ whole genome shotgun (WGS) entry which is preliminary data.</text>
</comment>
<dbReference type="EMBL" id="WKPI01000012">
    <property type="protein sequence ID" value="MSC33113.1"/>
    <property type="molecule type" value="Genomic_DNA"/>
</dbReference>
<gene>
    <name evidence="3" type="ORF">GKD88_08255</name>
    <name evidence="2" type="ORF">GKE08_08850</name>
</gene>
<dbReference type="InterPro" id="IPR052920">
    <property type="entry name" value="DNA-binding_regulatory"/>
</dbReference>
<evidence type="ECO:0000313" key="2">
    <source>
        <dbReference type="EMBL" id="MSA89435.1"/>
    </source>
</evidence>
<evidence type="ECO:0000313" key="5">
    <source>
        <dbReference type="Proteomes" id="UP000480929"/>
    </source>
</evidence>
<dbReference type="EMBL" id="WKPJ01000011">
    <property type="protein sequence ID" value="MSA89435.1"/>
    <property type="molecule type" value="Genomic_DNA"/>
</dbReference>
<dbReference type="SUPFAM" id="SSF53474">
    <property type="entry name" value="alpha/beta-Hydrolases"/>
    <property type="match status" value="1"/>
</dbReference>
<dbReference type="PANTHER" id="PTHR43358">
    <property type="entry name" value="ALPHA/BETA-HYDROLASE"/>
    <property type="match status" value="1"/>
</dbReference>
<evidence type="ECO:0000313" key="3">
    <source>
        <dbReference type="EMBL" id="MSC33113.1"/>
    </source>
</evidence>
<organism evidence="2 4">
    <name type="scientific">Holdemania massiliensis</name>
    <dbReference type="NCBI Taxonomy" id="1468449"/>
    <lineage>
        <taxon>Bacteria</taxon>
        <taxon>Bacillati</taxon>
        <taxon>Bacillota</taxon>
        <taxon>Erysipelotrichia</taxon>
        <taxon>Erysipelotrichales</taxon>
        <taxon>Erysipelotrichaceae</taxon>
        <taxon>Holdemania</taxon>
    </lineage>
</organism>
<dbReference type="Proteomes" id="UP000433575">
    <property type="component" value="Unassembled WGS sequence"/>
</dbReference>
<evidence type="ECO:0000313" key="4">
    <source>
        <dbReference type="Proteomes" id="UP000433575"/>
    </source>
</evidence>
<evidence type="ECO:0000259" key="1">
    <source>
        <dbReference type="Pfam" id="PF12146"/>
    </source>
</evidence>
<sequence length="323" mass="36312">MKTKTKVMIAAGAAVGAAAGYYGICELAYNRFIRRGPKFFAMGPQEEAFSEPQRTERLLRQEAVQQWFVNSQVLDLTLTSFDGLRLHATQILNHPESEKWIVMAHGYGADSLALLPRAKTLDEAGFNIVLPDLRGHGLSEGDYVGMGWNDRRDLILWTDRIAQEHPESKIVLFGLSMGASAVMMACGEEDLNDHVVCAIEDCGYTSVPAIAEKQVRQAFGIATQPVLIGLSTLIKMRCGYSVWQASAVEQLKQCRVPMMFIHGEEDDFVPYDMVFENYYACASEKELYTVPSAGHCEAYHSPHYDERLFRFIRRFLHSDLNRG</sequence>